<reference evidence="3" key="1">
    <citation type="submission" date="2016-06" db="UniProtKB">
        <authorList>
            <consortium name="WormBaseParasite"/>
        </authorList>
    </citation>
    <scope>IDENTIFICATION</scope>
</reference>
<reference evidence="1 2" key="2">
    <citation type="submission" date="2018-11" db="EMBL/GenBank/DDBJ databases">
        <authorList>
            <consortium name="Pathogen Informatics"/>
        </authorList>
    </citation>
    <scope>NUCLEOTIDE SEQUENCE [LARGE SCALE GENOMIC DNA]</scope>
</reference>
<dbReference type="EMBL" id="UZAM01012292">
    <property type="protein sequence ID" value="VDP21049.1"/>
    <property type="molecule type" value="Genomic_DNA"/>
</dbReference>
<evidence type="ECO:0000313" key="3">
    <source>
        <dbReference type="WBParaSite" id="SBAD_0000941101-mRNA-1"/>
    </source>
</evidence>
<evidence type="ECO:0000313" key="2">
    <source>
        <dbReference type="Proteomes" id="UP000270296"/>
    </source>
</evidence>
<name>A0A183IZN6_9BILA</name>
<organism evidence="3">
    <name type="scientific">Soboliphyme baturini</name>
    <dbReference type="NCBI Taxonomy" id="241478"/>
    <lineage>
        <taxon>Eukaryota</taxon>
        <taxon>Metazoa</taxon>
        <taxon>Ecdysozoa</taxon>
        <taxon>Nematoda</taxon>
        <taxon>Enoplea</taxon>
        <taxon>Dorylaimia</taxon>
        <taxon>Dioctophymatida</taxon>
        <taxon>Dioctophymatoidea</taxon>
        <taxon>Soboliphymatidae</taxon>
        <taxon>Soboliphyme</taxon>
    </lineage>
</organism>
<gene>
    <name evidence="1" type="ORF">SBAD_LOCUS9084</name>
</gene>
<proteinExistence type="predicted"/>
<sequence>MKTCPSIKCPYRPPICITVTGHDGCQQCACEIPDEVFSLEEYVETTTGQAGTTPPLPESYTILEAAPSETSTEVFRTGSEKLQLMTKSQSDKVQRKSADKHKPIAVLSLSAETKMVDTMINLRKNECTKEDKAIIDKNFRTLHEFIMERAGESDIFPIVYSLDDGTLAAKCYNYKVANVNTPLSARRRCFKRYRIYDDVYYTLAYPCRKATKEDFFEHFNCLREVFLTPEYKSCLPQGFPRIIKAQNLCKMFNEILQCSSNVINENCGLNALEIQYQYLSIVVKKIRPNCHLKRVDLLKIFR</sequence>
<dbReference type="WBParaSite" id="SBAD_0000941101-mRNA-1">
    <property type="protein sequence ID" value="SBAD_0000941101-mRNA-1"/>
    <property type="gene ID" value="SBAD_0000941101"/>
</dbReference>
<keyword evidence="2" id="KW-1185">Reference proteome</keyword>
<accession>A0A183IZN6</accession>
<dbReference type="Proteomes" id="UP000270296">
    <property type="component" value="Unassembled WGS sequence"/>
</dbReference>
<dbReference type="AlphaFoldDB" id="A0A183IZN6"/>
<protein>
    <submittedName>
        <fullName evidence="3">DUF4801 domain-containing protein</fullName>
    </submittedName>
</protein>
<evidence type="ECO:0000313" key="1">
    <source>
        <dbReference type="EMBL" id="VDP21049.1"/>
    </source>
</evidence>